<evidence type="ECO:0000313" key="2">
    <source>
        <dbReference type="Proteomes" id="UP001289374"/>
    </source>
</evidence>
<comment type="caution">
    <text evidence="1">The sequence shown here is derived from an EMBL/GenBank/DDBJ whole genome shotgun (WGS) entry which is preliminary data.</text>
</comment>
<keyword evidence="2" id="KW-1185">Reference proteome</keyword>
<dbReference type="EMBL" id="JACGWL010000008">
    <property type="protein sequence ID" value="KAK4397599.1"/>
    <property type="molecule type" value="Genomic_DNA"/>
</dbReference>
<proteinExistence type="predicted"/>
<protein>
    <submittedName>
        <fullName evidence="1">Uncharacterized protein</fullName>
    </submittedName>
</protein>
<gene>
    <name evidence="1" type="ORF">Sango_1596500</name>
</gene>
<sequence>MLAKQRSRILKQLELLVSRILPARYFPAEGFLKAKRMSNMSFTWRSILGARGVVEAGLRWSISYDLIEFLFQSEDAKIIRSIPLDNFSLADTQIWHFDRHSVFSVKPAYHVAYKVVTDLKPYAAEHSNKTNVSWSLIWHSLTYHGDPWPVGMEVGRIGFAMFERSWNMTISTCSS</sequence>
<reference evidence="1" key="2">
    <citation type="journal article" date="2024" name="Plant">
        <title>Genomic evolution and insights into agronomic trait innovations of Sesamum species.</title>
        <authorList>
            <person name="Miao H."/>
            <person name="Wang L."/>
            <person name="Qu L."/>
            <person name="Liu H."/>
            <person name="Sun Y."/>
            <person name="Le M."/>
            <person name="Wang Q."/>
            <person name="Wei S."/>
            <person name="Zheng Y."/>
            <person name="Lin W."/>
            <person name="Duan Y."/>
            <person name="Cao H."/>
            <person name="Xiong S."/>
            <person name="Wang X."/>
            <person name="Wei L."/>
            <person name="Li C."/>
            <person name="Ma Q."/>
            <person name="Ju M."/>
            <person name="Zhao R."/>
            <person name="Li G."/>
            <person name="Mu C."/>
            <person name="Tian Q."/>
            <person name="Mei H."/>
            <person name="Zhang T."/>
            <person name="Gao T."/>
            <person name="Zhang H."/>
        </authorList>
    </citation>
    <scope>NUCLEOTIDE SEQUENCE</scope>
    <source>
        <strain evidence="1">K16</strain>
    </source>
</reference>
<dbReference type="Proteomes" id="UP001289374">
    <property type="component" value="Unassembled WGS sequence"/>
</dbReference>
<name>A0AAE1WQE5_9LAMI</name>
<accession>A0AAE1WQE5</accession>
<dbReference type="AlphaFoldDB" id="A0AAE1WQE5"/>
<reference evidence="1" key="1">
    <citation type="submission" date="2020-06" db="EMBL/GenBank/DDBJ databases">
        <authorList>
            <person name="Li T."/>
            <person name="Hu X."/>
            <person name="Zhang T."/>
            <person name="Song X."/>
            <person name="Zhang H."/>
            <person name="Dai N."/>
            <person name="Sheng W."/>
            <person name="Hou X."/>
            <person name="Wei L."/>
        </authorList>
    </citation>
    <scope>NUCLEOTIDE SEQUENCE</scope>
    <source>
        <strain evidence="1">K16</strain>
        <tissue evidence="1">Leaf</tissue>
    </source>
</reference>
<organism evidence="1 2">
    <name type="scientific">Sesamum angolense</name>
    <dbReference type="NCBI Taxonomy" id="2727404"/>
    <lineage>
        <taxon>Eukaryota</taxon>
        <taxon>Viridiplantae</taxon>
        <taxon>Streptophyta</taxon>
        <taxon>Embryophyta</taxon>
        <taxon>Tracheophyta</taxon>
        <taxon>Spermatophyta</taxon>
        <taxon>Magnoliopsida</taxon>
        <taxon>eudicotyledons</taxon>
        <taxon>Gunneridae</taxon>
        <taxon>Pentapetalae</taxon>
        <taxon>asterids</taxon>
        <taxon>lamiids</taxon>
        <taxon>Lamiales</taxon>
        <taxon>Pedaliaceae</taxon>
        <taxon>Sesamum</taxon>
    </lineage>
</organism>
<evidence type="ECO:0000313" key="1">
    <source>
        <dbReference type="EMBL" id="KAK4397599.1"/>
    </source>
</evidence>